<evidence type="ECO:0000256" key="1">
    <source>
        <dbReference type="SAM" id="SignalP"/>
    </source>
</evidence>
<gene>
    <name evidence="2" type="ORF">C1J01_28200</name>
</gene>
<accession>A0A2W2FEZ8</accession>
<feature type="signal peptide" evidence="1">
    <location>
        <begin position="1"/>
        <end position="29"/>
    </location>
</feature>
<dbReference type="RefSeq" id="WP_111182005.1">
    <property type="nucleotide sequence ID" value="NZ_POUD01000139.1"/>
</dbReference>
<name>A0A2W2FEZ8_9ACTN</name>
<proteinExistence type="predicted"/>
<evidence type="ECO:0000313" key="2">
    <source>
        <dbReference type="EMBL" id="PZG14034.1"/>
    </source>
</evidence>
<sequence>MMRIANAARAVAVATLIAGVTLTAAPASAAVSVSFQGAQAQYDNNPGNNAESWVWVYAANWAAARVEYRHYDGTGGSLSTTSSASRTLNKDIWQIRVCVDSWSVGPAGCSDWS</sequence>
<protein>
    <submittedName>
        <fullName evidence="2">Uncharacterized protein</fullName>
    </submittedName>
</protein>
<organism evidence="2 3">
    <name type="scientific">Nonomuraea aridisoli</name>
    <dbReference type="NCBI Taxonomy" id="2070368"/>
    <lineage>
        <taxon>Bacteria</taxon>
        <taxon>Bacillati</taxon>
        <taxon>Actinomycetota</taxon>
        <taxon>Actinomycetes</taxon>
        <taxon>Streptosporangiales</taxon>
        <taxon>Streptosporangiaceae</taxon>
        <taxon>Nonomuraea</taxon>
    </lineage>
</organism>
<dbReference type="Proteomes" id="UP000249304">
    <property type="component" value="Unassembled WGS sequence"/>
</dbReference>
<evidence type="ECO:0000313" key="3">
    <source>
        <dbReference type="Proteomes" id="UP000249304"/>
    </source>
</evidence>
<feature type="chain" id="PRO_5015920761" evidence="1">
    <location>
        <begin position="30"/>
        <end position="113"/>
    </location>
</feature>
<reference evidence="2 3" key="1">
    <citation type="submission" date="2018-01" db="EMBL/GenBank/DDBJ databases">
        <title>Draft genome sequence of Nonomuraea sp. KC333.</title>
        <authorList>
            <person name="Sahin N."/>
            <person name="Saygin H."/>
            <person name="Ay H."/>
        </authorList>
    </citation>
    <scope>NUCLEOTIDE SEQUENCE [LARGE SCALE GENOMIC DNA]</scope>
    <source>
        <strain evidence="2 3">KC333</strain>
    </source>
</reference>
<keyword evidence="1" id="KW-0732">Signal</keyword>
<comment type="caution">
    <text evidence="2">The sequence shown here is derived from an EMBL/GenBank/DDBJ whole genome shotgun (WGS) entry which is preliminary data.</text>
</comment>
<dbReference type="EMBL" id="POUD01000139">
    <property type="protein sequence ID" value="PZG14034.1"/>
    <property type="molecule type" value="Genomic_DNA"/>
</dbReference>
<dbReference type="AlphaFoldDB" id="A0A2W2FEZ8"/>
<keyword evidence="3" id="KW-1185">Reference proteome</keyword>